<reference evidence="3" key="1">
    <citation type="submission" date="2016-04" db="EMBL/GenBank/DDBJ databases">
        <authorList>
            <person name="Antunes L.P."/>
            <person name="Martins L.F."/>
            <person name="Pereira R.V."/>
            <person name="Thomas A.M."/>
            <person name="Barbosa D."/>
            <person name="Nascimento L."/>
            <person name="Silva G.M."/>
            <person name="Condomitti G.W."/>
            <person name="Digiampietri L.A."/>
            <person name="Lombardi K.C."/>
            <person name="Ramos P.L."/>
            <person name="Quaggio R.B."/>
            <person name="Oliveira J.C."/>
            <person name="Pascon R.C."/>
            <person name="Cruz J.B."/>
            <person name="Silva A.M."/>
            <person name="Setubal J.C."/>
        </authorList>
    </citation>
    <scope>NUCLEOTIDE SEQUENCE [LARGE SCALE GENOMIC DNA]</scope>
</reference>
<dbReference type="PROSITE" id="PS51178">
    <property type="entry name" value="PASTA"/>
    <property type="match status" value="2"/>
</dbReference>
<evidence type="ECO:0000259" key="1">
    <source>
        <dbReference type="PROSITE" id="PS51178"/>
    </source>
</evidence>
<dbReference type="CDD" id="cd06575">
    <property type="entry name" value="PASTA_Pbp2x-like_2"/>
    <property type="match status" value="1"/>
</dbReference>
<dbReference type="Pfam" id="PF03793">
    <property type="entry name" value="PASTA"/>
    <property type="match status" value="2"/>
</dbReference>
<dbReference type="Gene3D" id="3.30.10.20">
    <property type="match status" value="1"/>
</dbReference>
<feature type="domain" description="PASTA" evidence="1">
    <location>
        <begin position="1"/>
        <end position="55"/>
    </location>
</feature>
<name>A0A1Y2T7W8_SYMTR</name>
<organism evidence="2 3">
    <name type="scientific">Symbiobacterium thermophilum</name>
    <dbReference type="NCBI Taxonomy" id="2734"/>
    <lineage>
        <taxon>Bacteria</taxon>
        <taxon>Bacillati</taxon>
        <taxon>Bacillota</taxon>
        <taxon>Clostridia</taxon>
        <taxon>Eubacteriales</taxon>
        <taxon>Symbiobacteriaceae</taxon>
        <taxon>Symbiobacterium</taxon>
    </lineage>
</organism>
<dbReference type="InterPro" id="IPR005543">
    <property type="entry name" value="PASTA_dom"/>
</dbReference>
<feature type="domain" description="PASTA" evidence="1">
    <location>
        <begin position="59"/>
        <end position="118"/>
    </location>
</feature>
<dbReference type="AlphaFoldDB" id="A0A1Y2T7W8"/>
<sequence>MPPLINLPVPEAEKAAREAGFAITFIGDGSYVVSQFPLPGATAYKGGEIVANLTPPPPGSRQVTVPALSGLSLHEAARTLAERGLLMQAEGRGAVYRQDPPAGTRVPSGTPVKVFLKLPERNGR</sequence>
<evidence type="ECO:0000313" key="3">
    <source>
        <dbReference type="Proteomes" id="UP000194267"/>
    </source>
</evidence>
<dbReference type="EMBL" id="LWLV01000581">
    <property type="protein sequence ID" value="OTA41305.1"/>
    <property type="molecule type" value="Genomic_DNA"/>
</dbReference>
<gene>
    <name evidence="2" type="ORF">A6D92_07885</name>
</gene>
<dbReference type="SMART" id="SM00740">
    <property type="entry name" value="PASTA"/>
    <property type="match status" value="2"/>
</dbReference>
<dbReference type="Proteomes" id="UP000194267">
    <property type="component" value="Unassembled WGS sequence"/>
</dbReference>
<accession>A0A1Y2T7W8</accession>
<proteinExistence type="predicted"/>
<evidence type="ECO:0000313" key="2">
    <source>
        <dbReference type="EMBL" id="OTA41305.1"/>
    </source>
</evidence>
<protein>
    <recommendedName>
        <fullName evidence="1">PASTA domain-containing protein</fullName>
    </recommendedName>
</protein>
<dbReference type="SUPFAM" id="SSF54184">
    <property type="entry name" value="Penicillin-binding protein 2x (pbp-2x), c-terminal domain"/>
    <property type="match status" value="2"/>
</dbReference>
<comment type="caution">
    <text evidence="2">The sequence shown here is derived from an EMBL/GenBank/DDBJ whole genome shotgun (WGS) entry which is preliminary data.</text>
</comment>